<sequence length="734" mass="79745">MHMPLPGIDTSAERDALRRRFHHVRGHSLALAAPLEVEDQAAQSMPDASPTKLHLAHTSWFFETFLLLRHLPGYTAFHPGFGALFNSYYEALGPRLPRNARGLLTRPSAQTVRAYRAHVDAAMDQLLQHGTPAQLPLVELGLAHEQQHQELIVMDALHLLSCSPLAPAYLDGPPPRHPSATPQAWHALAGGLVEIGARAGYFAFDNEGPRHSVYLQPYAIAERLVSNGEWLAFIAAGGYQRPQLWLADGWATRCAEGWQAPLYWQHDGTAWTTFGLHGRTPLDPAAPVQHVSYYEANAFACWAGARLPSEAEWEHAARTVAPLQGLYDQAWQWTSSSYEAYPSFRAAPDAVGEYNGKFMVGQRVLRGGAAATPPGHTRPSYRNFFAPAQRWLFSGVRLARDLPVDDAVQAPPSQRHRFADDVLRGLSATPKALPPKYFYDTDGSELFEALCATPEYYLTRTELAPLREVAPALAPHIAEGSVLVEFGSGVSIKTRVLLDAAPQLSAYVPIDISATALQQASSALRSDHPGLLIAPLVADFTTATALPAAADGRPRLGFFPGSTLGNFAPGDAVELLSRLRRLLGPGAQLLVGVDLLKDAAVLEAVYDDAAGATAAFNRNLLLRINRELGGHFDAGTFQHQARWNAAEQRIEMHLVSACDQHVQVLGRRIAFARGESIHTENAHKFTPATLAATAECAGWTLCRHWLQPDPAFGLFLLAAPAGTATPVDGEPDVA</sequence>
<dbReference type="InterPro" id="IPR035094">
    <property type="entry name" value="EgtD"/>
</dbReference>
<evidence type="ECO:0000256" key="2">
    <source>
        <dbReference type="ARBA" id="ARBA00022679"/>
    </source>
</evidence>
<evidence type="ECO:0000313" key="6">
    <source>
        <dbReference type="Proteomes" id="UP000487117"/>
    </source>
</evidence>
<dbReference type="NCBIfam" id="TIGR03438">
    <property type="entry name" value="egtD_ergothio"/>
    <property type="match status" value="1"/>
</dbReference>
<dbReference type="InterPro" id="IPR042095">
    <property type="entry name" value="SUMF_sf"/>
</dbReference>
<dbReference type="GO" id="GO:0008168">
    <property type="term" value="F:methyltransferase activity"/>
    <property type="evidence" value="ECO:0007669"/>
    <property type="project" value="UniProtKB-KW"/>
</dbReference>
<dbReference type="Proteomes" id="UP000487117">
    <property type="component" value="Unassembled WGS sequence"/>
</dbReference>
<dbReference type="PANTHER" id="PTHR43397">
    <property type="entry name" value="ERGOTHIONEINE BIOSYNTHESIS PROTEIN 1"/>
    <property type="match status" value="1"/>
</dbReference>
<evidence type="ECO:0000313" key="5">
    <source>
        <dbReference type="EMBL" id="KAF1014973.1"/>
    </source>
</evidence>
<dbReference type="GO" id="GO:0032259">
    <property type="term" value="P:methylation"/>
    <property type="evidence" value="ECO:0007669"/>
    <property type="project" value="UniProtKB-KW"/>
</dbReference>
<dbReference type="InterPro" id="IPR019257">
    <property type="entry name" value="MeTrfase_dom"/>
</dbReference>
<dbReference type="Pfam" id="PF10017">
    <property type="entry name" value="Methyltransf_33"/>
    <property type="match status" value="1"/>
</dbReference>
<feature type="domain" description="Histidine-specific methyltransferase SAM-dependent" evidence="4">
    <location>
        <begin position="418"/>
        <end position="718"/>
    </location>
</feature>
<organism evidence="5 6">
    <name type="scientific">Stenotrophomonas maltophilia</name>
    <name type="common">Pseudomonas maltophilia</name>
    <name type="synonym">Xanthomonas maltophilia</name>
    <dbReference type="NCBI Taxonomy" id="40324"/>
    <lineage>
        <taxon>Bacteria</taxon>
        <taxon>Pseudomonadati</taxon>
        <taxon>Pseudomonadota</taxon>
        <taxon>Gammaproteobacteria</taxon>
        <taxon>Lysobacterales</taxon>
        <taxon>Lysobacteraceae</taxon>
        <taxon>Stenotrophomonas</taxon>
        <taxon>Stenotrophomonas maltophilia group</taxon>
    </lineage>
</organism>
<dbReference type="InterPro" id="IPR051128">
    <property type="entry name" value="EgtD_Methyltrsf_superfamily"/>
</dbReference>
<protein>
    <submittedName>
        <fullName evidence="5">Histidine N-alpha-methyltransferase</fullName>
    </submittedName>
</protein>
<dbReference type="Gene3D" id="3.90.1580.10">
    <property type="entry name" value="paralog of FGE (formylglycine-generating enzyme)"/>
    <property type="match status" value="2"/>
</dbReference>
<dbReference type="AlphaFoldDB" id="A0A7V8JLC0"/>
<evidence type="ECO:0000259" key="3">
    <source>
        <dbReference type="Pfam" id="PF03781"/>
    </source>
</evidence>
<keyword evidence="2 5" id="KW-0808">Transferase</keyword>
<dbReference type="EMBL" id="WNDS01000003">
    <property type="protein sequence ID" value="KAF1014973.1"/>
    <property type="molecule type" value="Genomic_DNA"/>
</dbReference>
<keyword evidence="1 5" id="KW-0489">Methyltransferase</keyword>
<feature type="domain" description="Sulfatase-modifying factor enzyme-like" evidence="3">
    <location>
        <begin position="187"/>
        <end position="319"/>
    </location>
</feature>
<evidence type="ECO:0000259" key="4">
    <source>
        <dbReference type="Pfam" id="PF10017"/>
    </source>
</evidence>
<comment type="caution">
    <text evidence="5">The sequence shown here is derived from an EMBL/GenBank/DDBJ whole genome shotgun (WGS) entry which is preliminary data.</text>
</comment>
<dbReference type="InterPro" id="IPR016187">
    <property type="entry name" value="CTDL_fold"/>
</dbReference>
<reference evidence="6" key="1">
    <citation type="journal article" date="2020" name="MBio">
        <title>Horizontal gene transfer to a defensive symbiont with a reduced genome amongst a multipartite beetle microbiome.</title>
        <authorList>
            <person name="Waterworth S.C."/>
            <person name="Florez L.V."/>
            <person name="Rees E.R."/>
            <person name="Hertweck C."/>
            <person name="Kaltenpoth M."/>
            <person name="Kwan J.C."/>
        </authorList>
    </citation>
    <scope>NUCLEOTIDE SEQUENCE [LARGE SCALE GENOMIC DNA]</scope>
</reference>
<dbReference type="SUPFAM" id="SSF53335">
    <property type="entry name" value="S-adenosyl-L-methionine-dependent methyltransferases"/>
    <property type="match status" value="1"/>
</dbReference>
<dbReference type="InterPro" id="IPR005532">
    <property type="entry name" value="SUMF_dom"/>
</dbReference>
<proteinExistence type="predicted"/>
<dbReference type="NCBIfam" id="TIGR03440">
    <property type="entry name" value="egtB_TIGR03440"/>
    <property type="match status" value="1"/>
</dbReference>
<dbReference type="GO" id="GO:0052699">
    <property type="term" value="P:ergothioneine biosynthetic process"/>
    <property type="evidence" value="ECO:0007669"/>
    <property type="project" value="InterPro"/>
</dbReference>
<dbReference type="InterPro" id="IPR029063">
    <property type="entry name" value="SAM-dependent_MTases_sf"/>
</dbReference>
<dbReference type="InterPro" id="IPR017806">
    <property type="entry name" value="EgtB"/>
</dbReference>
<dbReference type="Pfam" id="PF03781">
    <property type="entry name" value="FGE-sulfatase"/>
    <property type="match status" value="1"/>
</dbReference>
<name>A0A7V8JLC0_STEMA</name>
<dbReference type="Gene3D" id="3.40.50.150">
    <property type="entry name" value="Vaccinia Virus protein VP39"/>
    <property type="match status" value="1"/>
</dbReference>
<accession>A0A7V8JLC0</accession>
<evidence type="ECO:0000256" key="1">
    <source>
        <dbReference type="ARBA" id="ARBA00022603"/>
    </source>
</evidence>
<dbReference type="SUPFAM" id="SSF56436">
    <property type="entry name" value="C-type lectin-like"/>
    <property type="match status" value="1"/>
</dbReference>
<dbReference type="PANTHER" id="PTHR43397:SF1">
    <property type="entry name" value="ERGOTHIONEINE BIOSYNTHESIS PROTEIN 1"/>
    <property type="match status" value="1"/>
</dbReference>
<gene>
    <name evidence="5" type="primary">egtD_1</name>
    <name evidence="5" type="ORF">GAK31_02460</name>
</gene>